<evidence type="ECO:0000313" key="1">
    <source>
        <dbReference type="EMBL" id="SFI75805.1"/>
    </source>
</evidence>
<name>A0A1I3KUL3_9FLAO</name>
<reference evidence="2" key="1">
    <citation type="submission" date="2016-10" db="EMBL/GenBank/DDBJ databases">
        <authorList>
            <person name="Varghese N."/>
            <person name="Submissions S."/>
        </authorList>
    </citation>
    <scope>NUCLEOTIDE SEQUENCE [LARGE SCALE GENOMIC DNA]</scope>
    <source>
        <strain evidence="2">DSM 22251</strain>
    </source>
</reference>
<dbReference type="Proteomes" id="UP000242560">
    <property type="component" value="Unassembled WGS sequence"/>
</dbReference>
<evidence type="ECO:0000313" key="2">
    <source>
        <dbReference type="Proteomes" id="UP000242560"/>
    </source>
</evidence>
<sequence>MFSKFHNKTRVLIFTKNAVLTPFFLHILNFHGKNFDLISSVETEEIPSEDFVILAASEANFFENYKPNISLATSEISQEELDLLCNSMTSGGVLIFPDVLNSENETQITFFRKLEFAETEIKNDGENFSFKTSMGFLPFPKNDRFLAENLAGLQLLAQQFGIMEEEFYEAVMEFNPS</sequence>
<dbReference type="RefSeq" id="WP_089819150.1">
    <property type="nucleotide sequence ID" value="NZ_FORQ01000001.1"/>
</dbReference>
<gene>
    <name evidence="1" type="ORF">SAMN05421638_1010</name>
</gene>
<organism evidence="1 2">
    <name type="scientific">Kaistella treverensis</name>
    <dbReference type="NCBI Taxonomy" id="631455"/>
    <lineage>
        <taxon>Bacteria</taxon>
        <taxon>Pseudomonadati</taxon>
        <taxon>Bacteroidota</taxon>
        <taxon>Flavobacteriia</taxon>
        <taxon>Flavobacteriales</taxon>
        <taxon>Weeksellaceae</taxon>
        <taxon>Chryseobacterium group</taxon>
        <taxon>Kaistella</taxon>
    </lineage>
</organism>
<keyword evidence="2" id="KW-1185">Reference proteome</keyword>
<dbReference type="EMBL" id="FORQ01000001">
    <property type="protein sequence ID" value="SFI75805.1"/>
    <property type="molecule type" value="Genomic_DNA"/>
</dbReference>
<dbReference type="AlphaFoldDB" id="A0A1I3KUL3"/>
<protein>
    <submittedName>
        <fullName evidence="1">Uncharacterized protein</fullName>
    </submittedName>
</protein>
<proteinExistence type="predicted"/>
<accession>A0A1I3KUL3</accession>